<name>A0A6A6EKX9_9PEZI</name>
<keyword evidence="1" id="KW-0732">Signal</keyword>
<evidence type="ECO:0000313" key="2">
    <source>
        <dbReference type="EMBL" id="KAF2191379.1"/>
    </source>
</evidence>
<dbReference type="AlphaFoldDB" id="A0A6A6EKX9"/>
<accession>A0A6A6EKX9</accession>
<evidence type="ECO:0000256" key="1">
    <source>
        <dbReference type="SAM" id="SignalP"/>
    </source>
</evidence>
<proteinExistence type="predicted"/>
<dbReference type="Proteomes" id="UP000800200">
    <property type="component" value="Unassembled WGS sequence"/>
</dbReference>
<sequence>AGWRQQVMMSLIYFIAFLCLLQLDEVLRIEICNLRGCYKRTGKIELMLDFCKTHQAGGKLL</sequence>
<dbReference type="OrthoDB" id="3163890at2759"/>
<organism evidence="2 3">
    <name type="scientific">Zopfia rhizophila CBS 207.26</name>
    <dbReference type="NCBI Taxonomy" id="1314779"/>
    <lineage>
        <taxon>Eukaryota</taxon>
        <taxon>Fungi</taxon>
        <taxon>Dikarya</taxon>
        <taxon>Ascomycota</taxon>
        <taxon>Pezizomycotina</taxon>
        <taxon>Dothideomycetes</taxon>
        <taxon>Dothideomycetes incertae sedis</taxon>
        <taxon>Zopfiaceae</taxon>
        <taxon>Zopfia</taxon>
    </lineage>
</organism>
<protein>
    <submittedName>
        <fullName evidence="2">Uncharacterized protein</fullName>
    </submittedName>
</protein>
<gene>
    <name evidence="2" type="ORF">K469DRAFT_556889</name>
</gene>
<evidence type="ECO:0000313" key="3">
    <source>
        <dbReference type="Proteomes" id="UP000800200"/>
    </source>
</evidence>
<feature type="signal peptide" evidence="1">
    <location>
        <begin position="1"/>
        <end position="28"/>
    </location>
</feature>
<reference evidence="2" key="1">
    <citation type="journal article" date="2020" name="Stud. Mycol.">
        <title>101 Dothideomycetes genomes: a test case for predicting lifestyles and emergence of pathogens.</title>
        <authorList>
            <person name="Haridas S."/>
            <person name="Albert R."/>
            <person name="Binder M."/>
            <person name="Bloem J."/>
            <person name="Labutti K."/>
            <person name="Salamov A."/>
            <person name="Andreopoulos B."/>
            <person name="Baker S."/>
            <person name="Barry K."/>
            <person name="Bills G."/>
            <person name="Bluhm B."/>
            <person name="Cannon C."/>
            <person name="Castanera R."/>
            <person name="Culley D."/>
            <person name="Daum C."/>
            <person name="Ezra D."/>
            <person name="Gonzalez J."/>
            <person name="Henrissat B."/>
            <person name="Kuo A."/>
            <person name="Liang C."/>
            <person name="Lipzen A."/>
            <person name="Lutzoni F."/>
            <person name="Magnuson J."/>
            <person name="Mondo S."/>
            <person name="Nolan M."/>
            <person name="Ohm R."/>
            <person name="Pangilinan J."/>
            <person name="Park H.-J."/>
            <person name="Ramirez L."/>
            <person name="Alfaro M."/>
            <person name="Sun H."/>
            <person name="Tritt A."/>
            <person name="Yoshinaga Y."/>
            <person name="Zwiers L.-H."/>
            <person name="Turgeon B."/>
            <person name="Goodwin S."/>
            <person name="Spatafora J."/>
            <person name="Crous P."/>
            <person name="Grigoriev I."/>
        </authorList>
    </citation>
    <scope>NUCLEOTIDE SEQUENCE</scope>
    <source>
        <strain evidence="2">CBS 207.26</strain>
    </source>
</reference>
<keyword evidence="3" id="KW-1185">Reference proteome</keyword>
<feature type="non-terminal residue" evidence="2">
    <location>
        <position position="1"/>
    </location>
</feature>
<dbReference type="EMBL" id="ML994617">
    <property type="protein sequence ID" value="KAF2191379.1"/>
    <property type="molecule type" value="Genomic_DNA"/>
</dbReference>
<feature type="chain" id="PRO_5025631121" evidence="1">
    <location>
        <begin position="29"/>
        <end position="61"/>
    </location>
</feature>